<keyword evidence="3 10" id="KW-0963">Cytoplasm</keyword>
<dbReference type="SUPFAM" id="SSF48163">
    <property type="entry name" value="An anticodon-binding domain of class I aminoacyl-tRNA synthetases"/>
    <property type="match status" value="1"/>
</dbReference>
<evidence type="ECO:0000256" key="8">
    <source>
        <dbReference type="ARBA" id="ARBA00023146"/>
    </source>
</evidence>
<evidence type="ECO:0000256" key="2">
    <source>
        <dbReference type="ARBA" id="ARBA00005594"/>
    </source>
</evidence>
<keyword evidence="8 10" id="KW-0030">Aminoacyl-tRNA synthetase</keyword>
<evidence type="ECO:0000256" key="1">
    <source>
        <dbReference type="ARBA" id="ARBA00004496"/>
    </source>
</evidence>
<dbReference type="Gene3D" id="3.40.50.620">
    <property type="entry name" value="HUPs"/>
    <property type="match status" value="2"/>
</dbReference>
<gene>
    <name evidence="10 11" type="primary">lysS</name>
    <name evidence="11" type="ORF">AFCDBAGC_1323</name>
</gene>
<name>A0ABQ4QE26_9HYPH</name>
<dbReference type="InterPro" id="IPR008925">
    <property type="entry name" value="aa_tRNA-synth_I_cd-bd_sf"/>
</dbReference>
<dbReference type="Gene3D" id="1.10.10.350">
    <property type="match status" value="1"/>
</dbReference>
<evidence type="ECO:0000256" key="9">
    <source>
        <dbReference type="ARBA" id="ARBA00048573"/>
    </source>
</evidence>
<evidence type="ECO:0000256" key="5">
    <source>
        <dbReference type="ARBA" id="ARBA00022741"/>
    </source>
</evidence>
<evidence type="ECO:0000256" key="6">
    <source>
        <dbReference type="ARBA" id="ARBA00022840"/>
    </source>
</evidence>
<dbReference type="HAMAP" id="MF_00177">
    <property type="entry name" value="Lys_tRNA_synth_class1"/>
    <property type="match status" value="1"/>
</dbReference>
<dbReference type="NCBIfam" id="NF001968">
    <property type="entry name" value="PRK00750.1-2"/>
    <property type="match status" value="1"/>
</dbReference>
<keyword evidence="5 10" id="KW-0547">Nucleotide-binding</keyword>
<dbReference type="PROSITE" id="PS00178">
    <property type="entry name" value="AA_TRNA_LIGASE_I"/>
    <property type="match status" value="1"/>
</dbReference>
<keyword evidence="12" id="KW-1185">Reference proteome</keyword>
<feature type="binding site" evidence="10">
    <location>
        <position position="301"/>
    </location>
    <ligand>
        <name>ATP</name>
        <dbReference type="ChEBI" id="CHEBI:30616"/>
    </ligand>
</feature>
<comment type="similarity">
    <text evidence="2 10">Belongs to the class-I aminoacyl-tRNA synthetase family.</text>
</comment>
<dbReference type="EMBL" id="BPQG01000016">
    <property type="protein sequence ID" value="GJD43471.1"/>
    <property type="molecule type" value="Genomic_DNA"/>
</dbReference>
<evidence type="ECO:0000313" key="11">
    <source>
        <dbReference type="EMBL" id="GJD43471.1"/>
    </source>
</evidence>
<keyword evidence="7 10" id="KW-0648">Protein biosynthesis</keyword>
<feature type="short sequence motif" description="'HIGH' region" evidence="10">
    <location>
        <begin position="49"/>
        <end position="57"/>
    </location>
</feature>
<keyword evidence="6 10" id="KW-0067">ATP-binding</keyword>
<comment type="catalytic activity">
    <reaction evidence="9 10">
        <text>tRNA(Lys) + L-lysine + ATP = L-lysyl-tRNA(Lys) + AMP + diphosphate</text>
        <dbReference type="Rhea" id="RHEA:20792"/>
        <dbReference type="Rhea" id="RHEA-COMP:9696"/>
        <dbReference type="Rhea" id="RHEA-COMP:9697"/>
        <dbReference type="ChEBI" id="CHEBI:30616"/>
        <dbReference type="ChEBI" id="CHEBI:32551"/>
        <dbReference type="ChEBI" id="CHEBI:33019"/>
        <dbReference type="ChEBI" id="CHEBI:78442"/>
        <dbReference type="ChEBI" id="CHEBI:78529"/>
        <dbReference type="ChEBI" id="CHEBI:456215"/>
        <dbReference type="EC" id="6.1.1.6"/>
    </reaction>
</comment>
<sequence>MSAPLHLDPDLIEAAAHAAAWPFEEARKLVARLERRPKHEVLFETGYGPSGLPHIGTFGEVARTSMVRHAFRVLTKDAVPTRLIAFSDDMDGLRKVPENVPNRAMLAGHLNQPLTRVPDPFGTHDSFGAHNNAELRRFLDAFGFDYEFRSATACYRSGAFDEALMRVAERYDAVMAIMLPSLRAERSASYSPFLPLHPVTGEVMQVVIDAVHADKGTLAWRDPKTGEAYETPITGGHAKLQWKPDWAMRWVALGIDYEMAGKDLIDSVKLSGQIARALGGEPPEGFNYELFLDEKGQKISKSKGNGLTIDDWLAYGTPESLSLFMYNKPREAKRLFFDVIPRHVDEVLNFSERYAGQDAKLRLGNPVWHIHAGNPPAPERIGEGAEGGAKGGVSFAMLLNLVAVANAEEPGVLWGFIRRYAADVGPDTHPGLDRLVGHALAYFRDFVRPAKSYRAPSPEERAALEDLSASLAEHDGSTDPEGLQAVVYEVGRRHFPDLSGKGKSPDGRPGVSQAWFTTIYNVLFGEARGPRFGSFVALYGVAETRALIAKALSGDLLAEHAAFKADRAAKSA</sequence>
<dbReference type="Pfam" id="PF01921">
    <property type="entry name" value="tRNA-synt_1f"/>
    <property type="match status" value="1"/>
</dbReference>
<dbReference type="EC" id="6.1.1.6" evidence="10"/>
<dbReference type="InterPro" id="IPR001412">
    <property type="entry name" value="aa-tRNA-synth_I_CS"/>
</dbReference>
<keyword evidence="4 10" id="KW-0436">Ligase</keyword>
<dbReference type="RefSeq" id="WP_147829419.1">
    <property type="nucleotide sequence ID" value="NZ_BPQG01000016.1"/>
</dbReference>
<dbReference type="GO" id="GO:0016874">
    <property type="term" value="F:ligase activity"/>
    <property type="evidence" value="ECO:0007669"/>
    <property type="project" value="UniProtKB-KW"/>
</dbReference>
<accession>A0ABQ4QE26</accession>
<dbReference type="Proteomes" id="UP001055117">
    <property type="component" value="Unassembled WGS sequence"/>
</dbReference>
<comment type="subcellular location">
    <subcellularLocation>
        <location evidence="1 10">Cytoplasm</location>
    </subcellularLocation>
</comment>
<dbReference type="InterPro" id="IPR002904">
    <property type="entry name" value="Lys-tRNA-ligase"/>
</dbReference>
<dbReference type="InterPro" id="IPR014729">
    <property type="entry name" value="Rossmann-like_a/b/a_fold"/>
</dbReference>
<feature type="short sequence motif" description="'KMSKS' region" evidence="10">
    <location>
        <begin position="298"/>
        <end position="302"/>
    </location>
</feature>
<evidence type="ECO:0000256" key="10">
    <source>
        <dbReference type="HAMAP-Rule" id="MF_00177"/>
    </source>
</evidence>
<evidence type="ECO:0000256" key="7">
    <source>
        <dbReference type="ARBA" id="ARBA00022917"/>
    </source>
</evidence>
<dbReference type="PANTHER" id="PTHR37940:SF1">
    <property type="entry name" value="LYSINE--TRNA LIGASE"/>
    <property type="match status" value="1"/>
</dbReference>
<evidence type="ECO:0000256" key="4">
    <source>
        <dbReference type="ARBA" id="ARBA00022598"/>
    </source>
</evidence>
<organism evidence="11 12">
    <name type="scientific">Methylobacterium cerastii</name>
    <dbReference type="NCBI Taxonomy" id="932741"/>
    <lineage>
        <taxon>Bacteria</taxon>
        <taxon>Pseudomonadati</taxon>
        <taxon>Pseudomonadota</taxon>
        <taxon>Alphaproteobacteria</taxon>
        <taxon>Hyphomicrobiales</taxon>
        <taxon>Methylobacteriaceae</taxon>
        <taxon>Methylobacterium</taxon>
    </lineage>
</organism>
<dbReference type="SUPFAM" id="SSF52374">
    <property type="entry name" value="Nucleotidylyl transferase"/>
    <property type="match status" value="1"/>
</dbReference>
<dbReference type="PANTHER" id="PTHR37940">
    <property type="entry name" value="LYSINE--TRNA LIGASE"/>
    <property type="match status" value="1"/>
</dbReference>
<reference evidence="11 12" key="1">
    <citation type="journal article" date="2021" name="Front. Microbiol.">
        <title>Comprehensive Comparative Genomics and Phenotyping of Methylobacterium Species.</title>
        <authorList>
            <person name="Alessa O."/>
            <person name="Ogura Y."/>
            <person name="Fujitani Y."/>
            <person name="Takami H."/>
            <person name="Hayashi T."/>
            <person name="Sahin N."/>
            <person name="Tani A."/>
        </authorList>
    </citation>
    <scope>NUCLEOTIDE SEQUENCE [LARGE SCALE GENOMIC DNA]</scope>
    <source>
        <strain evidence="11 12">DSM 23679</strain>
    </source>
</reference>
<evidence type="ECO:0000256" key="3">
    <source>
        <dbReference type="ARBA" id="ARBA00022490"/>
    </source>
</evidence>
<comment type="caution">
    <text evidence="11">The sequence shown here is derived from an EMBL/GenBank/DDBJ whole genome shotgun (WGS) entry which is preliminary data.</text>
</comment>
<dbReference type="InterPro" id="IPR020751">
    <property type="entry name" value="aa-tRNA-synth_I_codon-bd_sub2"/>
</dbReference>
<proteinExistence type="inferred from homology"/>
<evidence type="ECO:0000313" key="12">
    <source>
        <dbReference type="Proteomes" id="UP001055117"/>
    </source>
</evidence>
<protein>
    <recommendedName>
        <fullName evidence="10">Lysine--tRNA ligase</fullName>
        <ecNumber evidence="10">6.1.1.6</ecNumber>
    </recommendedName>
    <alternativeName>
        <fullName evidence="10">Lysyl-tRNA synthetase</fullName>
        <shortName evidence="10">LysRS</shortName>
    </alternativeName>
</protein>